<dbReference type="EMBL" id="BSTX01000001">
    <property type="protein sequence ID" value="GLZ75545.1"/>
    <property type="molecule type" value="Genomic_DNA"/>
</dbReference>
<dbReference type="InterPro" id="IPR003382">
    <property type="entry name" value="Flavoprotein"/>
</dbReference>
<dbReference type="RefSeq" id="WP_285660790.1">
    <property type="nucleotide sequence ID" value="NZ_BSTX01000001.1"/>
</dbReference>
<dbReference type="SUPFAM" id="SSF52507">
    <property type="entry name" value="Homo-oligomeric flavin-containing Cys decarboxylases, HFCD"/>
    <property type="match status" value="1"/>
</dbReference>
<sequence length="190" mass="19462">MAAGPKIAHIVACAAPPVLELAALLDLVEERGWSPCVILTPTAADWVDVAALEARTGRPVRSAPRRPGEDDPFPAPDAVIAAPLTFNTLNKWAWGAGDTFALGHLNRALGLGVPVVAAPMVSPALRHHPAYATSLATLAGAGVALLDPDAVTFRRPDGSVTADWGPVAGALEVVQRGDVAAEGEQGGHGQ</sequence>
<organism evidence="2 3">
    <name type="scientific">Actinorhabdospora filicis</name>
    <dbReference type="NCBI Taxonomy" id="1785913"/>
    <lineage>
        <taxon>Bacteria</taxon>
        <taxon>Bacillati</taxon>
        <taxon>Actinomycetota</taxon>
        <taxon>Actinomycetes</taxon>
        <taxon>Micromonosporales</taxon>
        <taxon>Micromonosporaceae</taxon>
        <taxon>Actinorhabdospora</taxon>
    </lineage>
</organism>
<dbReference type="Proteomes" id="UP001165079">
    <property type="component" value="Unassembled WGS sequence"/>
</dbReference>
<dbReference type="AlphaFoldDB" id="A0A9W6W8D2"/>
<evidence type="ECO:0000313" key="2">
    <source>
        <dbReference type="EMBL" id="GLZ75545.1"/>
    </source>
</evidence>
<comment type="caution">
    <text evidence="2">The sequence shown here is derived from an EMBL/GenBank/DDBJ whole genome shotgun (WGS) entry which is preliminary data.</text>
</comment>
<feature type="domain" description="Flavoprotein" evidence="1">
    <location>
        <begin position="11"/>
        <end position="138"/>
    </location>
</feature>
<dbReference type="Gene3D" id="3.40.50.1950">
    <property type="entry name" value="Flavin prenyltransferase-like"/>
    <property type="match status" value="1"/>
</dbReference>
<protein>
    <recommendedName>
        <fullName evidence="1">Flavoprotein domain-containing protein</fullName>
    </recommendedName>
</protein>
<evidence type="ECO:0000313" key="3">
    <source>
        <dbReference type="Proteomes" id="UP001165079"/>
    </source>
</evidence>
<proteinExistence type="predicted"/>
<dbReference type="GO" id="GO:0003824">
    <property type="term" value="F:catalytic activity"/>
    <property type="evidence" value="ECO:0007669"/>
    <property type="project" value="InterPro"/>
</dbReference>
<gene>
    <name evidence="2" type="ORF">Afil01_03520</name>
</gene>
<reference evidence="2" key="1">
    <citation type="submission" date="2023-03" db="EMBL/GenBank/DDBJ databases">
        <title>Actinorhabdospora filicis NBRC 111898.</title>
        <authorList>
            <person name="Ichikawa N."/>
            <person name="Sato H."/>
            <person name="Tonouchi N."/>
        </authorList>
    </citation>
    <scope>NUCLEOTIDE SEQUENCE</scope>
    <source>
        <strain evidence="2">NBRC 111898</strain>
    </source>
</reference>
<evidence type="ECO:0000259" key="1">
    <source>
        <dbReference type="Pfam" id="PF02441"/>
    </source>
</evidence>
<dbReference type="InterPro" id="IPR036551">
    <property type="entry name" value="Flavin_trans-like"/>
</dbReference>
<dbReference type="Pfam" id="PF02441">
    <property type="entry name" value="Flavoprotein"/>
    <property type="match status" value="1"/>
</dbReference>
<name>A0A9W6W8D2_9ACTN</name>
<keyword evidence="3" id="KW-1185">Reference proteome</keyword>
<accession>A0A9W6W8D2</accession>